<keyword evidence="2" id="KW-1185">Reference proteome</keyword>
<dbReference type="Proteomes" id="UP000054477">
    <property type="component" value="Unassembled WGS sequence"/>
</dbReference>
<evidence type="ECO:0000313" key="1">
    <source>
        <dbReference type="EMBL" id="KIK03452.1"/>
    </source>
</evidence>
<evidence type="ECO:0000313" key="2">
    <source>
        <dbReference type="Proteomes" id="UP000054477"/>
    </source>
</evidence>
<dbReference type="HOGENOM" id="CLU_2967268_0_0_1"/>
<reference evidence="1 2" key="1">
    <citation type="submission" date="2014-04" db="EMBL/GenBank/DDBJ databases">
        <authorList>
            <consortium name="DOE Joint Genome Institute"/>
            <person name="Kuo A."/>
            <person name="Kohler A."/>
            <person name="Nagy L.G."/>
            <person name="Floudas D."/>
            <person name="Copeland A."/>
            <person name="Barry K.W."/>
            <person name="Cichocki N."/>
            <person name="Veneault-Fourrey C."/>
            <person name="LaButti K."/>
            <person name="Lindquist E.A."/>
            <person name="Lipzen A."/>
            <person name="Lundell T."/>
            <person name="Morin E."/>
            <person name="Murat C."/>
            <person name="Sun H."/>
            <person name="Tunlid A."/>
            <person name="Henrissat B."/>
            <person name="Grigoriev I.V."/>
            <person name="Hibbett D.S."/>
            <person name="Martin F."/>
            <person name="Nordberg H.P."/>
            <person name="Cantor M.N."/>
            <person name="Hua S.X."/>
        </authorList>
    </citation>
    <scope>NUCLEOTIDE SEQUENCE [LARGE SCALE GENOMIC DNA]</scope>
    <source>
        <strain evidence="1 2">LaAM-08-1</strain>
    </source>
</reference>
<organism evidence="1 2">
    <name type="scientific">Laccaria amethystina LaAM-08-1</name>
    <dbReference type="NCBI Taxonomy" id="1095629"/>
    <lineage>
        <taxon>Eukaryota</taxon>
        <taxon>Fungi</taxon>
        <taxon>Dikarya</taxon>
        <taxon>Basidiomycota</taxon>
        <taxon>Agaricomycotina</taxon>
        <taxon>Agaricomycetes</taxon>
        <taxon>Agaricomycetidae</taxon>
        <taxon>Agaricales</taxon>
        <taxon>Agaricineae</taxon>
        <taxon>Hydnangiaceae</taxon>
        <taxon>Laccaria</taxon>
    </lineage>
</organism>
<reference evidence="2" key="2">
    <citation type="submission" date="2015-01" db="EMBL/GenBank/DDBJ databases">
        <title>Evolutionary Origins and Diversification of the Mycorrhizal Mutualists.</title>
        <authorList>
            <consortium name="DOE Joint Genome Institute"/>
            <consortium name="Mycorrhizal Genomics Consortium"/>
            <person name="Kohler A."/>
            <person name="Kuo A."/>
            <person name="Nagy L.G."/>
            <person name="Floudas D."/>
            <person name="Copeland A."/>
            <person name="Barry K.W."/>
            <person name="Cichocki N."/>
            <person name="Veneault-Fourrey C."/>
            <person name="LaButti K."/>
            <person name="Lindquist E.A."/>
            <person name="Lipzen A."/>
            <person name="Lundell T."/>
            <person name="Morin E."/>
            <person name="Murat C."/>
            <person name="Riley R."/>
            <person name="Ohm R."/>
            <person name="Sun H."/>
            <person name="Tunlid A."/>
            <person name="Henrissat B."/>
            <person name="Grigoriev I.V."/>
            <person name="Hibbett D.S."/>
            <person name="Martin F."/>
        </authorList>
    </citation>
    <scope>NUCLEOTIDE SEQUENCE [LARGE SCALE GENOMIC DNA]</scope>
    <source>
        <strain evidence="2">LaAM-08-1</strain>
    </source>
</reference>
<accession>A0A0C9Y0F9</accession>
<dbReference type="EMBL" id="KN838580">
    <property type="protein sequence ID" value="KIK03452.1"/>
    <property type="molecule type" value="Genomic_DNA"/>
</dbReference>
<proteinExistence type="predicted"/>
<name>A0A0C9Y0F9_9AGAR</name>
<dbReference type="AlphaFoldDB" id="A0A0C9Y0F9"/>
<gene>
    <name evidence="1" type="ORF">K443DRAFT_95120</name>
</gene>
<feature type="non-terminal residue" evidence="1">
    <location>
        <position position="1"/>
    </location>
</feature>
<sequence length="59" mass="6745">LGMTWGTDDMGRGLFPYVTAALSVDVPSVDARPYHPTFKKSFKRKRICSRKDIKDKNNK</sequence>
<protein>
    <submittedName>
        <fullName evidence="1">Uncharacterized protein</fullName>
    </submittedName>
</protein>